<proteinExistence type="predicted"/>
<organism evidence="2 3">
    <name type="scientific">Paramarasmius palmivorus</name>
    <dbReference type="NCBI Taxonomy" id="297713"/>
    <lineage>
        <taxon>Eukaryota</taxon>
        <taxon>Fungi</taxon>
        <taxon>Dikarya</taxon>
        <taxon>Basidiomycota</taxon>
        <taxon>Agaricomycotina</taxon>
        <taxon>Agaricomycetes</taxon>
        <taxon>Agaricomycetidae</taxon>
        <taxon>Agaricales</taxon>
        <taxon>Marasmiineae</taxon>
        <taxon>Marasmiaceae</taxon>
        <taxon>Paramarasmius</taxon>
    </lineage>
</organism>
<feature type="compositionally biased region" description="Pro residues" evidence="1">
    <location>
        <begin position="104"/>
        <end position="117"/>
    </location>
</feature>
<protein>
    <submittedName>
        <fullName evidence="2">Uncharacterized protein</fullName>
    </submittedName>
</protein>
<evidence type="ECO:0000313" key="3">
    <source>
        <dbReference type="Proteomes" id="UP001383192"/>
    </source>
</evidence>
<feature type="region of interest" description="Disordered" evidence="1">
    <location>
        <begin position="21"/>
        <end position="66"/>
    </location>
</feature>
<feature type="region of interest" description="Disordered" evidence="1">
    <location>
        <begin position="196"/>
        <end position="237"/>
    </location>
</feature>
<dbReference type="Proteomes" id="UP001383192">
    <property type="component" value="Unassembled WGS sequence"/>
</dbReference>
<evidence type="ECO:0000256" key="1">
    <source>
        <dbReference type="SAM" id="MobiDB-lite"/>
    </source>
</evidence>
<feature type="compositionally biased region" description="Basic and acidic residues" evidence="1">
    <location>
        <begin position="163"/>
        <end position="177"/>
    </location>
</feature>
<feature type="compositionally biased region" description="Low complexity" evidence="1">
    <location>
        <begin position="224"/>
        <end position="233"/>
    </location>
</feature>
<feature type="compositionally biased region" description="Polar residues" evidence="1">
    <location>
        <begin position="295"/>
        <end position="307"/>
    </location>
</feature>
<accession>A0AAW0B6I2</accession>
<sequence length="366" mass="39547">MSISSEVYDALLDWYVTSEEGQEALSQDTTKKSNSSPLTKSTSSPLKKSTSSQKTTKNDTHKTKTQVFLITFGRPLWLTITQSNPAAPTSTKRIRKMHCSAPESPSPEPTVQNPPPAKRARRASPAGNDVSREPTPSTRKARKQRIESESDASDTEISAAKPTRPERQTEDQLFKRPDTTQVFARFIKPTLGVSKTSKTVPMVPSSVSPSATSSPATNPPATSPPATSLLPASGHRTPDAACASLTIRSDSVTPSHSKLNPSCQSSRYHTPVESIAPFEGANNQSSLDPPPPNQRPSTSQTPASSCNPGRRPVDNDDKFISRLCDVKRSFEDVSSDLRFDRCSGGEALGRLNTAIDAFHSVLKPHV</sequence>
<evidence type="ECO:0000313" key="2">
    <source>
        <dbReference type="EMBL" id="KAK7021056.1"/>
    </source>
</evidence>
<feature type="region of interest" description="Disordered" evidence="1">
    <location>
        <begin position="278"/>
        <end position="314"/>
    </location>
</feature>
<reference evidence="2 3" key="1">
    <citation type="submission" date="2024-01" db="EMBL/GenBank/DDBJ databases">
        <title>A draft genome for a cacao thread blight-causing isolate of Paramarasmius palmivorus.</title>
        <authorList>
            <person name="Baruah I.K."/>
            <person name="Bukari Y."/>
            <person name="Amoako-Attah I."/>
            <person name="Meinhardt L.W."/>
            <person name="Bailey B.A."/>
            <person name="Cohen S.P."/>
        </authorList>
    </citation>
    <scope>NUCLEOTIDE SEQUENCE [LARGE SCALE GENOMIC DNA]</scope>
    <source>
        <strain evidence="2 3">GH-12</strain>
    </source>
</reference>
<dbReference type="AlphaFoldDB" id="A0AAW0B6I2"/>
<comment type="caution">
    <text evidence="2">The sequence shown here is derived from an EMBL/GenBank/DDBJ whole genome shotgun (WGS) entry which is preliminary data.</text>
</comment>
<feature type="region of interest" description="Disordered" evidence="1">
    <location>
        <begin position="83"/>
        <end position="177"/>
    </location>
</feature>
<feature type="compositionally biased region" description="Low complexity" evidence="1">
    <location>
        <begin position="32"/>
        <end position="55"/>
    </location>
</feature>
<dbReference type="EMBL" id="JAYKXP010000177">
    <property type="protein sequence ID" value="KAK7021056.1"/>
    <property type="molecule type" value="Genomic_DNA"/>
</dbReference>
<feature type="compositionally biased region" description="Low complexity" evidence="1">
    <location>
        <begin position="199"/>
        <end position="216"/>
    </location>
</feature>
<name>A0AAW0B6I2_9AGAR</name>
<gene>
    <name evidence="2" type="ORF">VNI00_017545</name>
</gene>
<keyword evidence="3" id="KW-1185">Reference proteome</keyword>